<dbReference type="Gene3D" id="2.60.120.920">
    <property type="match status" value="1"/>
</dbReference>
<dbReference type="CDD" id="cd12885">
    <property type="entry name" value="SPRY_RanBP_like"/>
    <property type="match status" value="1"/>
</dbReference>
<protein>
    <recommendedName>
        <fullName evidence="1">SPRY domain-containing protein</fullName>
    </recommendedName>
</protein>
<feature type="domain" description="SPRY" evidence="1">
    <location>
        <begin position="200"/>
        <end position="343"/>
    </location>
</feature>
<dbReference type="InterPro" id="IPR050618">
    <property type="entry name" value="Ubq-SigPath_Reg"/>
</dbReference>
<dbReference type="SMART" id="SM00449">
    <property type="entry name" value="SPRY"/>
    <property type="match status" value="1"/>
</dbReference>
<name>A0A8K1CFL3_PYTOL</name>
<accession>A0A8K1CFL3</accession>
<dbReference type="InterPro" id="IPR013320">
    <property type="entry name" value="ConA-like_dom_sf"/>
</dbReference>
<evidence type="ECO:0000259" key="1">
    <source>
        <dbReference type="SMART" id="SM00449"/>
    </source>
</evidence>
<evidence type="ECO:0000313" key="3">
    <source>
        <dbReference type="Proteomes" id="UP000794436"/>
    </source>
</evidence>
<keyword evidence="3" id="KW-1185">Reference proteome</keyword>
<dbReference type="InterPro" id="IPR003877">
    <property type="entry name" value="SPRY_dom"/>
</dbReference>
<dbReference type="InterPro" id="IPR044736">
    <property type="entry name" value="Gid1/RanBPM/SPLA_SPRY"/>
</dbReference>
<dbReference type="CDD" id="cd22109">
    <property type="entry name" value="F-box_FBXO41"/>
    <property type="match status" value="1"/>
</dbReference>
<dbReference type="Pfam" id="PF12937">
    <property type="entry name" value="F-box-like"/>
    <property type="match status" value="1"/>
</dbReference>
<dbReference type="Proteomes" id="UP000794436">
    <property type="component" value="Unassembled WGS sequence"/>
</dbReference>
<proteinExistence type="predicted"/>
<dbReference type="SUPFAM" id="SSF81383">
    <property type="entry name" value="F-box domain"/>
    <property type="match status" value="1"/>
</dbReference>
<dbReference type="Pfam" id="PF00622">
    <property type="entry name" value="SPRY"/>
    <property type="match status" value="1"/>
</dbReference>
<organism evidence="2 3">
    <name type="scientific">Pythium oligandrum</name>
    <name type="common">Mycoparasitic fungus</name>
    <dbReference type="NCBI Taxonomy" id="41045"/>
    <lineage>
        <taxon>Eukaryota</taxon>
        <taxon>Sar</taxon>
        <taxon>Stramenopiles</taxon>
        <taxon>Oomycota</taxon>
        <taxon>Peronosporomycetes</taxon>
        <taxon>Pythiales</taxon>
        <taxon>Pythiaceae</taxon>
        <taxon>Pythium</taxon>
    </lineage>
</organism>
<dbReference type="Gene3D" id="1.20.1280.50">
    <property type="match status" value="1"/>
</dbReference>
<gene>
    <name evidence="2" type="ORF">Poli38472_005189</name>
</gene>
<dbReference type="PANTHER" id="PTHR12864">
    <property type="entry name" value="RAN BINDING PROTEIN 9-RELATED"/>
    <property type="match status" value="1"/>
</dbReference>
<sequence length="366" mass="40709">MTRCKVGTPRSKRVAFETHHRNAGVDDEAMDSPMNSPVSVSELVRPRRVSLWKRLQQRALVKVNAGPRKSCESLFEGFFPIVTAFLDIVSLLSCEQVCRAWHEAVQDGYVWEQFYCIAWRQQHPLPPSLRGLPIKLKHTCMQRATSSFDMSTRAKTWTKCNGVLVMHNTSLYRDVALFAIESARGEHALAPLGLALTVGMSLVYYEARVRGSGSIGLVSISSSSERLVYGYGSEHHVGWFPVSYGFHGDNGRIYWNDGSAPSGGYELEYGPTWGENSPWRQNRSTSVVVGCGYDMQSQQLFFTKDGEFLGMARLNVLPTRVYAAAVSLHQLGDSAEINTGRAPFVFDIEGFIARTLASRHEATTAA</sequence>
<evidence type="ECO:0000313" key="2">
    <source>
        <dbReference type="EMBL" id="TMW62571.1"/>
    </source>
</evidence>
<reference evidence="2" key="1">
    <citation type="submission" date="2019-03" db="EMBL/GenBank/DDBJ databases">
        <title>Long read genome sequence of the mycoparasitic Pythium oligandrum ATCC 38472 isolated from sugarbeet rhizosphere.</title>
        <authorList>
            <person name="Gaulin E."/>
        </authorList>
    </citation>
    <scope>NUCLEOTIDE SEQUENCE</scope>
    <source>
        <strain evidence="2">ATCC 38472_TT</strain>
    </source>
</reference>
<comment type="caution">
    <text evidence="2">The sequence shown here is derived from an EMBL/GenBank/DDBJ whole genome shotgun (WGS) entry which is preliminary data.</text>
</comment>
<dbReference type="InterPro" id="IPR043136">
    <property type="entry name" value="B30.2/SPRY_sf"/>
</dbReference>
<dbReference type="InterPro" id="IPR036047">
    <property type="entry name" value="F-box-like_dom_sf"/>
</dbReference>
<dbReference type="EMBL" id="SPLM01000073">
    <property type="protein sequence ID" value="TMW62571.1"/>
    <property type="molecule type" value="Genomic_DNA"/>
</dbReference>
<dbReference type="OrthoDB" id="258495at2759"/>
<dbReference type="SUPFAM" id="SSF49899">
    <property type="entry name" value="Concanavalin A-like lectins/glucanases"/>
    <property type="match status" value="1"/>
</dbReference>
<dbReference type="AlphaFoldDB" id="A0A8K1CFL3"/>
<dbReference type="InterPro" id="IPR001810">
    <property type="entry name" value="F-box_dom"/>
</dbReference>